<dbReference type="PRINTS" id="PR00035">
    <property type="entry name" value="HTHGNTR"/>
</dbReference>
<dbReference type="RefSeq" id="WP_198882057.1">
    <property type="nucleotide sequence ID" value="NZ_JAEKJA010000007.1"/>
</dbReference>
<dbReference type="InterPro" id="IPR008920">
    <property type="entry name" value="TF_FadR/GntR_C"/>
</dbReference>
<evidence type="ECO:0000313" key="5">
    <source>
        <dbReference type="EMBL" id="MBJ3776180.1"/>
    </source>
</evidence>
<dbReference type="SMART" id="SM00895">
    <property type="entry name" value="FCD"/>
    <property type="match status" value="1"/>
</dbReference>
<dbReference type="Gene3D" id="1.10.10.10">
    <property type="entry name" value="Winged helix-like DNA-binding domain superfamily/Winged helix DNA-binding domain"/>
    <property type="match status" value="1"/>
</dbReference>
<dbReference type="GO" id="GO:0003677">
    <property type="term" value="F:DNA binding"/>
    <property type="evidence" value="ECO:0007669"/>
    <property type="project" value="UniProtKB-KW"/>
</dbReference>
<evidence type="ECO:0000256" key="1">
    <source>
        <dbReference type="ARBA" id="ARBA00023015"/>
    </source>
</evidence>
<evidence type="ECO:0000259" key="4">
    <source>
        <dbReference type="PROSITE" id="PS50949"/>
    </source>
</evidence>
<comment type="caution">
    <text evidence="5">The sequence shown here is derived from an EMBL/GenBank/DDBJ whole genome shotgun (WGS) entry which is preliminary data.</text>
</comment>
<keyword evidence="1" id="KW-0805">Transcription regulation</keyword>
<reference evidence="5" key="1">
    <citation type="submission" date="2020-12" db="EMBL/GenBank/DDBJ databases">
        <title>Bacterial taxonomy.</title>
        <authorList>
            <person name="Pan X."/>
        </authorList>
    </citation>
    <scope>NUCLEOTIDE SEQUENCE</scope>
    <source>
        <strain evidence="5">B2012</strain>
    </source>
</reference>
<dbReference type="Pfam" id="PF00392">
    <property type="entry name" value="GntR"/>
    <property type="match status" value="1"/>
</dbReference>
<proteinExistence type="predicted"/>
<dbReference type="SMART" id="SM00345">
    <property type="entry name" value="HTH_GNTR"/>
    <property type="match status" value="1"/>
</dbReference>
<dbReference type="InterPro" id="IPR000524">
    <property type="entry name" value="Tscrpt_reg_HTH_GntR"/>
</dbReference>
<dbReference type="PROSITE" id="PS50949">
    <property type="entry name" value="HTH_GNTR"/>
    <property type="match status" value="1"/>
</dbReference>
<evidence type="ECO:0000313" key="6">
    <source>
        <dbReference type="Proteomes" id="UP000609531"/>
    </source>
</evidence>
<dbReference type="InterPro" id="IPR036388">
    <property type="entry name" value="WH-like_DNA-bd_sf"/>
</dbReference>
<accession>A0A934IP62</accession>
<dbReference type="PANTHER" id="PTHR43537">
    <property type="entry name" value="TRANSCRIPTIONAL REGULATOR, GNTR FAMILY"/>
    <property type="match status" value="1"/>
</dbReference>
<dbReference type="Gene3D" id="1.20.120.530">
    <property type="entry name" value="GntR ligand-binding domain-like"/>
    <property type="match status" value="1"/>
</dbReference>
<name>A0A934IP62_9HYPH</name>
<evidence type="ECO:0000256" key="2">
    <source>
        <dbReference type="ARBA" id="ARBA00023125"/>
    </source>
</evidence>
<dbReference type="PANTHER" id="PTHR43537:SF45">
    <property type="entry name" value="GNTR FAMILY REGULATORY PROTEIN"/>
    <property type="match status" value="1"/>
</dbReference>
<keyword evidence="3" id="KW-0804">Transcription</keyword>
<sequence length="233" mass="25916">MIKESDDSIGAFPQLKRALLPEAIADSVAEAIATRHLKPGERVVETTLAARYAVSRVPIREALKILQTQGVLVGRSHRGYSVASFGPEKVSQVFEVRLILETLLLRDALENYRAGHSDRDPLDVAIGQMRMAARAGDRRAILAADVRFHRAISDAACNEVTGLLWSAIARHVLIIFNLAQLEDIDLTVLVRRHEALRDFIDAEVERPDPQVDLQAVLEAHFMPWRKGMETAAE</sequence>
<dbReference type="CDD" id="cd07377">
    <property type="entry name" value="WHTH_GntR"/>
    <property type="match status" value="1"/>
</dbReference>
<dbReference type="AlphaFoldDB" id="A0A934IP62"/>
<dbReference type="InterPro" id="IPR011711">
    <property type="entry name" value="GntR_C"/>
</dbReference>
<feature type="domain" description="HTH gntR-type" evidence="4">
    <location>
        <begin position="18"/>
        <end position="85"/>
    </location>
</feature>
<dbReference type="GO" id="GO:0003700">
    <property type="term" value="F:DNA-binding transcription factor activity"/>
    <property type="evidence" value="ECO:0007669"/>
    <property type="project" value="InterPro"/>
</dbReference>
<organism evidence="5 6">
    <name type="scientific">Acuticoccus mangrovi</name>
    <dbReference type="NCBI Taxonomy" id="2796142"/>
    <lineage>
        <taxon>Bacteria</taxon>
        <taxon>Pseudomonadati</taxon>
        <taxon>Pseudomonadota</taxon>
        <taxon>Alphaproteobacteria</taxon>
        <taxon>Hyphomicrobiales</taxon>
        <taxon>Amorphaceae</taxon>
        <taxon>Acuticoccus</taxon>
    </lineage>
</organism>
<dbReference type="SUPFAM" id="SSF46785">
    <property type="entry name" value="Winged helix' DNA-binding domain"/>
    <property type="match status" value="1"/>
</dbReference>
<keyword evidence="6" id="KW-1185">Reference proteome</keyword>
<dbReference type="InterPro" id="IPR036390">
    <property type="entry name" value="WH_DNA-bd_sf"/>
</dbReference>
<dbReference type="Pfam" id="PF07729">
    <property type="entry name" value="FCD"/>
    <property type="match status" value="1"/>
</dbReference>
<protein>
    <submittedName>
        <fullName evidence="5">GntR family transcriptional regulator</fullName>
    </submittedName>
</protein>
<dbReference type="Proteomes" id="UP000609531">
    <property type="component" value="Unassembled WGS sequence"/>
</dbReference>
<gene>
    <name evidence="5" type="ORF">JCR33_10805</name>
</gene>
<dbReference type="EMBL" id="JAEKJA010000007">
    <property type="protein sequence ID" value="MBJ3776180.1"/>
    <property type="molecule type" value="Genomic_DNA"/>
</dbReference>
<dbReference type="SUPFAM" id="SSF48008">
    <property type="entry name" value="GntR ligand-binding domain-like"/>
    <property type="match status" value="1"/>
</dbReference>
<evidence type="ECO:0000256" key="3">
    <source>
        <dbReference type="ARBA" id="ARBA00023163"/>
    </source>
</evidence>
<keyword evidence="2" id="KW-0238">DNA-binding</keyword>